<evidence type="ECO:0008006" key="13">
    <source>
        <dbReference type="Google" id="ProtNLM"/>
    </source>
</evidence>
<dbReference type="SUPFAM" id="SSF57850">
    <property type="entry name" value="RING/U-box"/>
    <property type="match status" value="1"/>
</dbReference>
<evidence type="ECO:0000259" key="10">
    <source>
        <dbReference type="PROSITE" id="PS50222"/>
    </source>
</evidence>
<dbReference type="CDD" id="cd00051">
    <property type="entry name" value="EFh"/>
    <property type="match status" value="1"/>
</dbReference>
<feature type="region of interest" description="Disordered" evidence="7">
    <location>
        <begin position="492"/>
        <end position="522"/>
    </location>
</feature>
<feature type="region of interest" description="Disordered" evidence="7">
    <location>
        <begin position="567"/>
        <end position="644"/>
    </location>
</feature>
<feature type="region of interest" description="Disordered" evidence="7">
    <location>
        <begin position="46"/>
        <end position="73"/>
    </location>
</feature>
<feature type="transmembrane region" description="Helical" evidence="8">
    <location>
        <begin position="12"/>
        <end position="32"/>
    </location>
</feature>
<dbReference type="Gene3D" id="1.10.238.10">
    <property type="entry name" value="EF-hand"/>
    <property type="match status" value="1"/>
</dbReference>
<dbReference type="PRINTS" id="PR00450">
    <property type="entry name" value="RECOVERIN"/>
</dbReference>
<feature type="domain" description="EF-hand" evidence="10">
    <location>
        <begin position="388"/>
        <end position="423"/>
    </location>
</feature>
<keyword evidence="5" id="KW-0106">Calcium</keyword>
<keyword evidence="4" id="KW-0862">Zinc</keyword>
<dbReference type="InterPro" id="IPR018247">
    <property type="entry name" value="EF_Hand_1_Ca_BS"/>
</dbReference>
<organism evidence="11 12">
    <name type="scientific">Massarina eburnea CBS 473.64</name>
    <dbReference type="NCBI Taxonomy" id="1395130"/>
    <lineage>
        <taxon>Eukaryota</taxon>
        <taxon>Fungi</taxon>
        <taxon>Dikarya</taxon>
        <taxon>Ascomycota</taxon>
        <taxon>Pezizomycotina</taxon>
        <taxon>Dothideomycetes</taxon>
        <taxon>Pleosporomycetidae</taxon>
        <taxon>Pleosporales</taxon>
        <taxon>Massarineae</taxon>
        <taxon>Massarinaceae</taxon>
        <taxon>Massarina</taxon>
    </lineage>
</organism>
<dbReference type="GO" id="GO:0005509">
    <property type="term" value="F:calcium ion binding"/>
    <property type="evidence" value="ECO:0007669"/>
    <property type="project" value="InterPro"/>
</dbReference>
<evidence type="ECO:0000256" key="1">
    <source>
        <dbReference type="ARBA" id="ARBA00022723"/>
    </source>
</evidence>
<feature type="compositionally biased region" description="Basic and acidic residues" evidence="7">
    <location>
        <begin position="616"/>
        <end position="625"/>
    </location>
</feature>
<feature type="compositionally biased region" description="Polar residues" evidence="7">
    <location>
        <begin position="851"/>
        <end position="873"/>
    </location>
</feature>
<evidence type="ECO:0000313" key="11">
    <source>
        <dbReference type="EMBL" id="KAF2643230.1"/>
    </source>
</evidence>
<dbReference type="Pfam" id="PF00569">
    <property type="entry name" value="ZZ"/>
    <property type="match status" value="1"/>
</dbReference>
<gene>
    <name evidence="11" type="ORF">P280DRAFT_246770</name>
</gene>
<dbReference type="PANTHER" id="PTHR23055:SF187">
    <property type="entry name" value="EF HAND DOMAIN PROTEIN (AFU_ORTHOLOGUE AFUA_6G07310)"/>
    <property type="match status" value="1"/>
</dbReference>
<evidence type="ECO:0000313" key="12">
    <source>
        <dbReference type="Proteomes" id="UP000799753"/>
    </source>
</evidence>
<dbReference type="SUPFAM" id="SSF47473">
    <property type="entry name" value="EF-hand"/>
    <property type="match status" value="1"/>
</dbReference>
<dbReference type="EMBL" id="MU006780">
    <property type="protein sequence ID" value="KAF2643230.1"/>
    <property type="molecule type" value="Genomic_DNA"/>
</dbReference>
<dbReference type="PANTHER" id="PTHR23055">
    <property type="entry name" value="CALCIUM BINDING PROTEINS"/>
    <property type="match status" value="1"/>
</dbReference>
<keyword evidence="3 6" id="KW-0863">Zinc-finger</keyword>
<keyword evidence="8" id="KW-0472">Membrane</keyword>
<evidence type="ECO:0000256" key="7">
    <source>
        <dbReference type="SAM" id="MobiDB-lite"/>
    </source>
</evidence>
<dbReference type="PROSITE" id="PS00018">
    <property type="entry name" value="EF_HAND_1"/>
    <property type="match status" value="1"/>
</dbReference>
<evidence type="ECO:0000256" key="3">
    <source>
        <dbReference type="ARBA" id="ARBA00022771"/>
    </source>
</evidence>
<keyword evidence="1" id="KW-0479">Metal-binding</keyword>
<keyword evidence="2" id="KW-0677">Repeat</keyword>
<dbReference type="InterPro" id="IPR002048">
    <property type="entry name" value="EF_hand_dom"/>
</dbReference>
<evidence type="ECO:0000256" key="2">
    <source>
        <dbReference type="ARBA" id="ARBA00022737"/>
    </source>
</evidence>
<dbReference type="PROSITE" id="PS50222">
    <property type="entry name" value="EF_HAND_2"/>
    <property type="match status" value="2"/>
</dbReference>
<dbReference type="InterPro" id="IPR028846">
    <property type="entry name" value="Recoverin"/>
</dbReference>
<feature type="region of interest" description="Disordered" evidence="7">
    <location>
        <begin position="840"/>
        <end position="874"/>
    </location>
</feature>
<dbReference type="OrthoDB" id="2122982at2759"/>
<dbReference type="Pfam" id="PF13405">
    <property type="entry name" value="EF-hand_6"/>
    <property type="match status" value="1"/>
</dbReference>
<dbReference type="AlphaFoldDB" id="A0A6A6S6N1"/>
<dbReference type="InterPro" id="IPR000433">
    <property type="entry name" value="Znf_ZZ"/>
</dbReference>
<dbReference type="GO" id="GO:0008270">
    <property type="term" value="F:zinc ion binding"/>
    <property type="evidence" value="ECO:0007669"/>
    <property type="project" value="UniProtKB-KW"/>
</dbReference>
<dbReference type="PROSITE" id="PS01357">
    <property type="entry name" value="ZF_ZZ_1"/>
    <property type="match status" value="1"/>
</dbReference>
<dbReference type="InterPro" id="IPR011992">
    <property type="entry name" value="EF-hand-dom_pair"/>
</dbReference>
<dbReference type="CDD" id="cd02340">
    <property type="entry name" value="ZZ_NBR1_like"/>
    <property type="match status" value="1"/>
</dbReference>
<evidence type="ECO:0000259" key="9">
    <source>
        <dbReference type="PROSITE" id="PS50135"/>
    </source>
</evidence>
<dbReference type="GO" id="GO:0005829">
    <property type="term" value="C:cytosol"/>
    <property type="evidence" value="ECO:0007669"/>
    <property type="project" value="TreeGrafter"/>
</dbReference>
<keyword evidence="8" id="KW-1133">Transmembrane helix</keyword>
<evidence type="ECO:0000256" key="6">
    <source>
        <dbReference type="PROSITE-ProRule" id="PRU00228"/>
    </source>
</evidence>
<dbReference type="SMART" id="SM00291">
    <property type="entry name" value="ZnF_ZZ"/>
    <property type="match status" value="1"/>
</dbReference>
<dbReference type="InterPro" id="IPR043145">
    <property type="entry name" value="Znf_ZZ_sf"/>
</dbReference>
<evidence type="ECO:0000256" key="5">
    <source>
        <dbReference type="ARBA" id="ARBA00022837"/>
    </source>
</evidence>
<reference evidence="11" key="1">
    <citation type="journal article" date="2020" name="Stud. Mycol.">
        <title>101 Dothideomycetes genomes: a test case for predicting lifestyles and emergence of pathogens.</title>
        <authorList>
            <person name="Haridas S."/>
            <person name="Albert R."/>
            <person name="Binder M."/>
            <person name="Bloem J."/>
            <person name="Labutti K."/>
            <person name="Salamov A."/>
            <person name="Andreopoulos B."/>
            <person name="Baker S."/>
            <person name="Barry K."/>
            <person name="Bills G."/>
            <person name="Bluhm B."/>
            <person name="Cannon C."/>
            <person name="Castanera R."/>
            <person name="Culley D."/>
            <person name="Daum C."/>
            <person name="Ezra D."/>
            <person name="Gonzalez J."/>
            <person name="Henrissat B."/>
            <person name="Kuo A."/>
            <person name="Liang C."/>
            <person name="Lipzen A."/>
            <person name="Lutzoni F."/>
            <person name="Magnuson J."/>
            <person name="Mondo S."/>
            <person name="Nolan M."/>
            <person name="Ohm R."/>
            <person name="Pangilinan J."/>
            <person name="Park H.-J."/>
            <person name="Ramirez L."/>
            <person name="Alfaro M."/>
            <person name="Sun H."/>
            <person name="Tritt A."/>
            <person name="Yoshinaga Y."/>
            <person name="Zwiers L.-H."/>
            <person name="Turgeon B."/>
            <person name="Goodwin S."/>
            <person name="Spatafora J."/>
            <person name="Crous P."/>
            <person name="Grigoriev I."/>
        </authorList>
    </citation>
    <scope>NUCLEOTIDE SEQUENCE</scope>
    <source>
        <strain evidence="11">CBS 473.64</strain>
    </source>
</reference>
<feature type="compositionally biased region" description="Acidic residues" evidence="7">
    <location>
        <begin position="582"/>
        <end position="600"/>
    </location>
</feature>
<dbReference type="SMART" id="SM00054">
    <property type="entry name" value="EFh"/>
    <property type="match status" value="2"/>
</dbReference>
<protein>
    <recommendedName>
        <fullName evidence="13">EF-hand</fullName>
    </recommendedName>
</protein>
<sequence>MAGSTPSSLSRYRPAILVLTGAAAAYTAWLLYTIVQAPAHAQPDLHRSNALRRAGRRARTRPRTEAAAQAEAEAEAQAHGILERLQHESVPLGEVAFFGHDIPLDARRVVAVEDLRAAAREYEPTASPEMVEDAIVRVYDTFYDRLLNHVFPERALLAAEMDMVARLIEEQVPQDPQAFERAMERHRNRFALADTQALLTADAAESIAATDQSWPSDEDTEGGIDPEGHTLQRTLYHIAEDRARHLGVIHRGITCNGCDTKPIRGIRWRCANCSDYDLCSDCEATNSHYKTHIFYKVRVPAPYMGLPKQEPIYPGRPHFMNPSVNTPLKKRLVEQTQMEAEEVEALWDQFTCLAATEWTSDPNQIGWALDRRAFNHAFIPRYSSFTSVPNLVYDRIFSYFDTDQNALIGFEEFIKGLDGLHSTDTSVKMRIAFNGYDADGDGYISRKDVLRIFRAHYAIEREATRNYLAESAEELSVRGALETIQSAQPLGSAFTQSMSPTGERGPPSPRPKCLNGHVPDPILDDVPDTLDRAIILTEGFPNEYNRATTDAEEALRTRWARRQYYVDEEEGLQPPSGVEVEPSPEELDGQTDGEVEEPETPDFGRRRGSRSSSRVRFQDDIDVETRSNASTSSRPIGERWGGYEIPEPEKDLGKEVLYQITQQAFNELLDPLFKEKERVAMDAIATRAERRLHATQIENLCKETFAERKLNKAFFVLGQQKYVNRAIAIFCRRNALQLFKRSDPVTRDDLVQEIKKCFGSAEQYFLDGEQPWMNDAYTPDEDCLWDAKLSRIQILLELTEAVVTLVGDRLQTSKDDIKTAKLTHRSVDTYLTTYPAARNGVYRDPTMPQFRPNSMTDPPSRSQSEATNTSHESPSFGPFFVMAGEATATPPQDNELAGHTFLHLYLHPTTLALSPIRAKHLEPDPFIYSEAMRTEALCNKDSSLRLPFLASLEGMDREISQRGGSGMVDFDEFVEIVETGRLRFLESWMDFVSF</sequence>
<evidence type="ECO:0000256" key="4">
    <source>
        <dbReference type="ARBA" id="ARBA00022833"/>
    </source>
</evidence>
<dbReference type="PROSITE" id="PS50135">
    <property type="entry name" value="ZF_ZZ_2"/>
    <property type="match status" value="1"/>
</dbReference>
<feature type="domain" description="EF-hand" evidence="10">
    <location>
        <begin position="424"/>
        <end position="459"/>
    </location>
</feature>
<feature type="domain" description="ZZ-type" evidence="9">
    <location>
        <begin position="250"/>
        <end position="302"/>
    </location>
</feature>
<dbReference type="Gene3D" id="3.30.60.90">
    <property type="match status" value="1"/>
</dbReference>
<dbReference type="GO" id="GO:0016020">
    <property type="term" value="C:membrane"/>
    <property type="evidence" value="ECO:0007669"/>
    <property type="project" value="TreeGrafter"/>
</dbReference>
<keyword evidence="8" id="KW-0812">Transmembrane</keyword>
<feature type="compositionally biased region" description="Basic residues" evidence="7">
    <location>
        <begin position="49"/>
        <end position="61"/>
    </location>
</feature>
<keyword evidence="12" id="KW-1185">Reference proteome</keyword>
<feature type="region of interest" description="Disordered" evidence="7">
    <location>
        <begin position="209"/>
        <end position="228"/>
    </location>
</feature>
<evidence type="ECO:0000256" key="8">
    <source>
        <dbReference type="SAM" id="Phobius"/>
    </source>
</evidence>
<accession>A0A6A6S6N1</accession>
<name>A0A6A6S6N1_9PLEO</name>
<dbReference type="Proteomes" id="UP000799753">
    <property type="component" value="Unassembled WGS sequence"/>
</dbReference>
<proteinExistence type="predicted"/>